<reference evidence="2" key="2">
    <citation type="submission" date="2020-01" db="EMBL/GenBank/DDBJ databases">
        <authorList>
            <person name="Campanaro S."/>
        </authorList>
    </citation>
    <scope>NUCLEOTIDE SEQUENCE</scope>
    <source>
        <strain evidence="2">AS06rmzACSIP_7</strain>
    </source>
</reference>
<accession>A0A971S0M1</accession>
<dbReference type="GO" id="GO:0003676">
    <property type="term" value="F:nucleic acid binding"/>
    <property type="evidence" value="ECO:0007669"/>
    <property type="project" value="InterPro"/>
</dbReference>
<dbReference type="InterPro" id="IPR001584">
    <property type="entry name" value="Integrase_cat-core"/>
</dbReference>
<dbReference type="Proteomes" id="UP000777265">
    <property type="component" value="Unassembled WGS sequence"/>
</dbReference>
<sequence length="357" mass="41440">MDQEKHTTGKRKWKQISERERYKIEALYEQGLMPGQIGEALDPKRDRRTIERELLLGLVEQRRMNPSHKKYEPMYLTERIYKADTAQKRHDDRASNKGRGLKIGNDQKLADHIEKKIKEDKWSPDVIIGRIRSEGITFKTSICTKTVYNYIAKGIFREVTNKDLWVKKDGGKKRDYKKIRKVALNNKTGRSITERPKEADERTEEGHWEIDLVVGKQGTKPAILTLVERKTRKSLYVLVRNKTQGEVIRAVSRARKRVGGDFSEVFKTITADNGGEFLDSVAIKEAAGCWEVYYAHPYSSWERGSNENGNRILRRFIPKGTDIGRLTDEELQRIEDWVNNYPRKIHGYKTANEMSAA</sequence>
<dbReference type="InterPro" id="IPR053392">
    <property type="entry name" value="Transposase_IS30-like"/>
</dbReference>
<name>A0A971S0M1_9BACT</name>
<feature type="domain" description="Integrase catalytic" evidence="1">
    <location>
        <begin position="192"/>
        <end position="357"/>
    </location>
</feature>
<evidence type="ECO:0000313" key="3">
    <source>
        <dbReference type="Proteomes" id="UP000777265"/>
    </source>
</evidence>
<dbReference type="InterPro" id="IPR051917">
    <property type="entry name" value="Transposase-Integrase"/>
</dbReference>
<proteinExistence type="predicted"/>
<dbReference type="SUPFAM" id="SSF53098">
    <property type="entry name" value="Ribonuclease H-like"/>
    <property type="match status" value="1"/>
</dbReference>
<dbReference type="GO" id="GO:0005829">
    <property type="term" value="C:cytosol"/>
    <property type="evidence" value="ECO:0007669"/>
    <property type="project" value="TreeGrafter"/>
</dbReference>
<dbReference type="PANTHER" id="PTHR10948:SF23">
    <property type="entry name" value="TRANSPOSASE INSI FOR INSERTION SEQUENCE ELEMENT IS30A-RELATED"/>
    <property type="match status" value="1"/>
</dbReference>
<dbReference type="GO" id="GO:0032196">
    <property type="term" value="P:transposition"/>
    <property type="evidence" value="ECO:0007669"/>
    <property type="project" value="TreeGrafter"/>
</dbReference>
<dbReference type="NCBIfam" id="NF033563">
    <property type="entry name" value="transpos_IS30"/>
    <property type="match status" value="1"/>
</dbReference>
<dbReference type="AlphaFoldDB" id="A0A971S0M1"/>
<evidence type="ECO:0000313" key="2">
    <source>
        <dbReference type="EMBL" id="NLW34277.1"/>
    </source>
</evidence>
<protein>
    <submittedName>
        <fullName evidence="2">IS30 family transposase</fullName>
    </submittedName>
</protein>
<dbReference type="Gene3D" id="3.30.420.10">
    <property type="entry name" value="Ribonuclease H-like superfamily/Ribonuclease H"/>
    <property type="match status" value="1"/>
</dbReference>
<gene>
    <name evidence="2" type="ORF">GXY80_02180</name>
</gene>
<dbReference type="PANTHER" id="PTHR10948">
    <property type="entry name" value="TRANSPOSASE"/>
    <property type="match status" value="1"/>
</dbReference>
<comment type="caution">
    <text evidence="2">The sequence shown here is derived from an EMBL/GenBank/DDBJ whole genome shotgun (WGS) entry which is preliminary data.</text>
</comment>
<dbReference type="GO" id="GO:0015074">
    <property type="term" value="P:DNA integration"/>
    <property type="evidence" value="ECO:0007669"/>
    <property type="project" value="InterPro"/>
</dbReference>
<evidence type="ECO:0000259" key="1">
    <source>
        <dbReference type="PROSITE" id="PS50994"/>
    </source>
</evidence>
<dbReference type="EMBL" id="JAAYEE010000035">
    <property type="protein sequence ID" value="NLW34277.1"/>
    <property type="molecule type" value="Genomic_DNA"/>
</dbReference>
<dbReference type="GO" id="GO:0004803">
    <property type="term" value="F:transposase activity"/>
    <property type="evidence" value="ECO:0007669"/>
    <property type="project" value="TreeGrafter"/>
</dbReference>
<reference evidence="2" key="1">
    <citation type="journal article" date="2020" name="Biotechnol. Biofuels">
        <title>New insights from the biogas microbiome by comprehensive genome-resolved metagenomics of nearly 1600 species originating from multiple anaerobic digesters.</title>
        <authorList>
            <person name="Campanaro S."/>
            <person name="Treu L."/>
            <person name="Rodriguez-R L.M."/>
            <person name="Kovalovszki A."/>
            <person name="Ziels R.M."/>
            <person name="Maus I."/>
            <person name="Zhu X."/>
            <person name="Kougias P.G."/>
            <person name="Basile A."/>
            <person name="Luo G."/>
            <person name="Schluter A."/>
            <person name="Konstantinidis K.T."/>
            <person name="Angelidaki I."/>
        </authorList>
    </citation>
    <scope>NUCLEOTIDE SEQUENCE</scope>
    <source>
        <strain evidence="2">AS06rmzACSIP_7</strain>
    </source>
</reference>
<dbReference type="InterPro" id="IPR036397">
    <property type="entry name" value="RNaseH_sf"/>
</dbReference>
<dbReference type="PROSITE" id="PS50994">
    <property type="entry name" value="INTEGRASE"/>
    <property type="match status" value="1"/>
</dbReference>
<dbReference type="InterPro" id="IPR012337">
    <property type="entry name" value="RNaseH-like_sf"/>
</dbReference>
<organism evidence="2 3">
    <name type="scientific">Syntrophorhabdus aromaticivorans</name>
    <dbReference type="NCBI Taxonomy" id="328301"/>
    <lineage>
        <taxon>Bacteria</taxon>
        <taxon>Pseudomonadati</taxon>
        <taxon>Thermodesulfobacteriota</taxon>
        <taxon>Syntrophorhabdia</taxon>
        <taxon>Syntrophorhabdales</taxon>
        <taxon>Syntrophorhabdaceae</taxon>
        <taxon>Syntrophorhabdus</taxon>
    </lineage>
</organism>